<dbReference type="Proteomes" id="UP000299102">
    <property type="component" value="Unassembled WGS sequence"/>
</dbReference>
<evidence type="ECO:0000313" key="2">
    <source>
        <dbReference type="Proteomes" id="UP000299102"/>
    </source>
</evidence>
<proteinExistence type="predicted"/>
<comment type="caution">
    <text evidence="1">The sequence shown here is derived from an EMBL/GenBank/DDBJ whole genome shotgun (WGS) entry which is preliminary data.</text>
</comment>
<sequence>MDSKAGPGSILTLIQTKCGRIHSMFMLAKPWALIIWASHAKERRDEAPVGASHARPSPLHVLDRPLSSVKSSNWNRIGLSHRPSRVPEGISGVTAKLLGKKNRSVTRADPVLSYRIYRLTFRTFQKSCFTHVLVNCFGFIYATAEPYLHGSELKPRAERDGGADDFRDRRLLR</sequence>
<protein>
    <submittedName>
        <fullName evidence="1">Uncharacterized protein</fullName>
    </submittedName>
</protein>
<keyword evidence="2" id="KW-1185">Reference proteome</keyword>
<dbReference type="EMBL" id="BGZK01000017">
    <property type="protein sequence ID" value="GBP05256.1"/>
    <property type="molecule type" value="Genomic_DNA"/>
</dbReference>
<reference evidence="1 2" key="1">
    <citation type="journal article" date="2019" name="Commun. Biol.">
        <title>The bagworm genome reveals a unique fibroin gene that provides high tensile strength.</title>
        <authorList>
            <person name="Kono N."/>
            <person name="Nakamura H."/>
            <person name="Ohtoshi R."/>
            <person name="Tomita M."/>
            <person name="Numata K."/>
            <person name="Arakawa K."/>
        </authorList>
    </citation>
    <scope>NUCLEOTIDE SEQUENCE [LARGE SCALE GENOMIC DNA]</scope>
</reference>
<dbReference type="AlphaFoldDB" id="A0A4C1STK8"/>
<accession>A0A4C1STK8</accession>
<organism evidence="1 2">
    <name type="scientific">Eumeta variegata</name>
    <name type="common">Bagworm moth</name>
    <name type="synonym">Eumeta japonica</name>
    <dbReference type="NCBI Taxonomy" id="151549"/>
    <lineage>
        <taxon>Eukaryota</taxon>
        <taxon>Metazoa</taxon>
        <taxon>Ecdysozoa</taxon>
        <taxon>Arthropoda</taxon>
        <taxon>Hexapoda</taxon>
        <taxon>Insecta</taxon>
        <taxon>Pterygota</taxon>
        <taxon>Neoptera</taxon>
        <taxon>Endopterygota</taxon>
        <taxon>Lepidoptera</taxon>
        <taxon>Glossata</taxon>
        <taxon>Ditrysia</taxon>
        <taxon>Tineoidea</taxon>
        <taxon>Psychidae</taxon>
        <taxon>Oiketicinae</taxon>
        <taxon>Eumeta</taxon>
    </lineage>
</organism>
<name>A0A4C1STK8_EUMVA</name>
<gene>
    <name evidence="1" type="ORF">EVAR_76714_1</name>
</gene>
<evidence type="ECO:0000313" key="1">
    <source>
        <dbReference type="EMBL" id="GBP05256.1"/>
    </source>
</evidence>